<protein>
    <submittedName>
        <fullName evidence="2">Uncharacterized protein</fullName>
    </submittedName>
</protein>
<proteinExistence type="predicted"/>
<dbReference type="Proteomes" id="UP000799640">
    <property type="component" value="Unassembled WGS sequence"/>
</dbReference>
<gene>
    <name evidence="2" type="ORF">EJ06DRAFT_546956</name>
</gene>
<feature type="compositionally biased region" description="Basic and acidic residues" evidence="1">
    <location>
        <begin position="340"/>
        <end position="376"/>
    </location>
</feature>
<feature type="compositionally biased region" description="Polar residues" evidence="1">
    <location>
        <begin position="378"/>
        <end position="398"/>
    </location>
</feature>
<feature type="compositionally biased region" description="Basic and acidic residues" evidence="1">
    <location>
        <begin position="209"/>
        <end position="233"/>
    </location>
</feature>
<dbReference type="AlphaFoldDB" id="A0A6G1I722"/>
<organism evidence="2 3">
    <name type="scientific">Trichodelitschia bisporula</name>
    <dbReference type="NCBI Taxonomy" id="703511"/>
    <lineage>
        <taxon>Eukaryota</taxon>
        <taxon>Fungi</taxon>
        <taxon>Dikarya</taxon>
        <taxon>Ascomycota</taxon>
        <taxon>Pezizomycotina</taxon>
        <taxon>Dothideomycetes</taxon>
        <taxon>Dothideomycetes incertae sedis</taxon>
        <taxon>Phaeotrichales</taxon>
        <taxon>Phaeotrichaceae</taxon>
        <taxon>Trichodelitschia</taxon>
    </lineage>
</organism>
<dbReference type="OrthoDB" id="2537141at2759"/>
<feature type="compositionally biased region" description="Basic and acidic residues" evidence="1">
    <location>
        <begin position="316"/>
        <end position="327"/>
    </location>
</feature>
<evidence type="ECO:0000256" key="1">
    <source>
        <dbReference type="SAM" id="MobiDB-lite"/>
    </source>
</evidence>
<feature type="region of interest" description="Disordered" evidence="1">
    <location>
        <begin position="143"/>
        <end position="404"/>
    </location>
</feature>
<feature type="region of interest" description="Disordered" evidence="1">
    <location>
        <begin position="428"/>
        <end position="520"/>
    </location>
</feature>
<accession>A0A6G1I722</accession>
<feature type="compositionally biased region" description="Low complexity" evidence="1">
    <location>
        <begin position="176"/>
        <end position="187"/>
    </location>
</feature>
<dbReference type="EMBL" id="ML996689">
    <property type="protein sequence ID" value="KAF2403847.1"/>
    <property type="molecule type" value="Genomic_DNA"/>
</dbReference>
<feature type="compositionally biased region" description="Basic and acidic residues" evidence="1">
    <location>
        <begin position="188"/>
        <end position="202"/>
    </location>
</feature>
<keyword evidence="3" id="KW-1185">Reference proteome</keyword>
<sequence length="718" mass="79868">MAIIGAHRAARVSLSVSTSGANLMAATAPSARRSNFQASQKLNDARMRVSAPAQARSCGRAAADNGSSSVPHRKQDELLQLVKLDACMLATCPTTITTVKWTMRRQRAGSMKAMWCAGSYGKAGSGNGSDTSNLLHLLQSEAGKAGHRRGNGRRGEPFGPPSNGPASDNGAHGMSRADSGSEGSASSEEVRSTRPERYDPKPPKKKRDKKAESKGRKTSKTEKKDRKKADSHSFRAKNVPCDRLTLKPQAGFGLFNRGKASSPFRGRGLPDLAFNEISFLQKRDVPEEPPAESRNARRKKERARANEEEISTYFVPKRDVPAVKDSNHPPGPHKVSNQSTRERYRQDSTHDAESHVSIRPTIEHPEERRMRSDPRTSRAASTSCFSWTESSARLQRSSLRPRPATDGAVKLKDVWYLMKTAADHYSKAPLRPQIASQKHVERPTTRPRSSCVSKEPPSPDQARKENPLQSVSNQDQRGLSPRRSTPRILEELEENSVCSPRMPEVRGQPGGTNGNLPGLSRERVWVPDSRQRPANVRVERNVPDARAHSPSMNGRRQHCNARSLQNPEQGSYTNNWATPGRARHAEPVTRPLLYPELFRDEFPVPENVETYHRTNARSPVPLGGMNEGIIDHLLYCSPSDEIAVEDAEVANQPMDAQFDTQDDFGRSAILEDEMPYHEEVPYHNTEVDNFNQAQRSLVTLYDGEKISASGFWRPRRLY</sequence>
<feature type="compositionally biased region" description="Polar residues" evidence="1">
    <location>
        <begin position="550"/>
        <end position="577"/>
    </location>
</feature>
<feature type="region of interest" description="Disordered" evidence="1">
    <location>
        <begin position="545"/>
        <end position="583"/>
    </location>
</feature>
<reference evidence="2" key="1">
    <citation type="journal article" date="2020" name="Stud. Mycol.">
        <title>101 Dothideomycetes genomes: a test case for predicting lifestyles and emergence of pathogens.</title>
        <authorList>
            <person name="Haridas S."/>
            <person name="Albert R."/>
            <person name="Binder M."/>
            <person name="Bloem J."/>
            <person name="Labutti K."/>
            <person name="Salamov A."/>
            <person name="Andreopoulos B."/>
            <person name="Baker S."/>
            <person name="Barry K."/>
            <person name="Bills G."/>
            <person name="Bluhm B."/>
            <person name="Cannon C."/>
            <person name="Castanera R."/>
            <person name="Culley D."/>
            <person name="Daum C."/>
            <person name="Ezra D."/>
            <person name="Gonzalez J."/>
            <person name="Henrissat B."/>
            <person name="Kuo A."/>
            <person name="Liang C."/>
            <person name="Lipzen A."/>
            <person name="Lutzoni F."/>
            <person name="Magnuson J."/>
            <person name="Mondo S."/>
            <person name="Nolan M."/>
            <person name="Ohm R."/>
            <person name="Pangilinan J."/>
            <person name="Park H.-J."/>
            <person name="Ramirez L."/>
            <person name="Alfaro M."/>
            <person name="Sun H."/>
            <person name="Tritt A."/>
            <person name="Yoshinaga Y."/>
            <person name="Zwiers L.-H."/>
            <person name="Turgeon B."/>
            <person name="Goodwin S."/>
            <person name="Spatafora J."/>
            <person name="Crous P."/>
            <person name="Grigoriev I."/>
        </authorList>
    </citation>
    <scope>NUCLEOTIDE SEQUENCE</scope>
    <source>
        <strain evidence="2">CBS 262.69</strain>
    </source>
</reference>
<evidence type="ECO:0000313" key="2">
    <source>
        <dbReference type="EMBL" id="KAF2403847.1"/>
    </source>
</evidence>
<name>A0A6G1I722_9PEZI</name>
<feature type="compositionally biased region" description="Polar residues" evidence="1">
    <location>
        <begin position="467"/>
        <end position="477"/>
    </location>
</feature>
<evidence type="ECO:0000313" key="3">
    <source>
        <dbReference type="Proteomes" id="UP000799640"/>
    </source>
</evidence>